<evidence type="ECO:0000313" key="1">
    <source>
        <dbReference type="EMBL" id="SOQ50801.1"/>
    </source>
</evidence>
<reference evidence="1" key="1">
    <citation type="submission" date="2016-07" db="EMBL/GenBank/DDBJ databases">
        <authorList>
            <person name="Bretaudeau A."/>
        </authorList>
    </citation>
    <scope>NUCLEOTIDE SEQUENCE</scope>
    <source>
        <strain evidence="1">Rice</strain>
        <tissue evidence="1">Whole body</tissue>
    </source>
</reference>
<accession>A0A2H1WCJ6</accession>
<sequence length="69" mass="8434">MTNFNVRFVNYFKTLDTYFLFSYGNKYFLRYIDLKYRVISLLAPENCIGLWTSSTKDFQTKKLIFLFKF</sequence>
<gene>
    <name evidence="1" type="ORF">SFRICE_014179</name>
</gene>
<dbReference type="AlphaFoldDB" id="A0A2H1WCJ6"/>
<dbReference type="EMBL" id="ODYU01007757">
    <property type="protein sequence ID" value="SOQ50801.1"/>
    <property type="molecule type" value="Genomic_DNA"/>
</dbReference>
<organism evidence="1">
    <name type="scientific">Spodoptera frugiperda</name>
    <name type="common">Fall armyworm</name>
    <dbReference type="NCBI Taxonomy" id="7108"/>
    <lineage>
        <taxon>Eukaryota</taxon>
        <taxon>Metazoa</taxon>
        <taxon>Ecdysozoa</taxon>
        <taxon>Arthropoda</taxon>
        <taxon>Hexapoda</taxon>
        <taxon>Insecta</taxon>
        <taxon>Pterygota</taxon>
        <taxon>Neoptera</taxon>
        <taxon>Endopterygota</taxon>
        <taxon>Lepidoptera</taxon>
        <taxon>Glossata</taxon>
        <taxon>Ditrysia</taxon>
        <taxon>Noctuoidea</taxon>
        <taxon>Noctuidae</taxon>
        <taxon>Amphipyrinae</taxon>
        <taxon>Spodoptera</taxon>
    </lineage>
</organism>
<name>A0A2H1WCJ6_SPOFR</name>
<proteinExistence type="predicted"/>
<protein>
    <submittedName>
        <fullName evidence="1">SFRICE_014179</fullName>
    </submittedName>
</protein>